<gene>
    <name evidence="2" type="ORF">FAK_09370</name>
</gene>
<dbReference type="EMBL" id="AP028679">
    <property type="protein sequence ID" value="BEQ13871.1"/>
    <property type="molecule type" value="Genomic_DNA"/>
</dbReference>
<accession>A0AAU9EIR6</accession>
<evidence type="ECO:0000313" key="2">
    <source>
        <dbReference type="EMBL" id="BEQ13871.1"/>
    </source>
</evidence>
<dbReference type="KEGG" id="dmp:FAK_09370"/>
<feature type="domain" description="BON" evidence="1">
    <location>
        <begin position="141"/>
        <end position="209"/>
    </location>
</feature>
<dbReference type="CDD" id="cd00063">
    <property type="entry name" value="FN3"/>
    <property type="match status" value="1"/>
</dbReference>
<sequence length="209" mass="23665">MINDFIMSKLMAITVLMVAVFFAGCAGMVPTPPPQAPLPLEPKSNVSGGETVYTLQPVLQWQTVPGAEGYAIYVNEQTPRDYRLIYSTKDRGQPQLHATSFRLPPNLLRDGGHYRWNVRAWNSSGWSPYSRSYEFRVKIYADRELESVVRDHLQRAPEVDDRNIRIIARDGDITLSGCLNTRRQIDLANEVTASVGGVHRVYNDLRVCR</sequence>
<dbReference type="InterPro" id="IPR036116">
    <property type="entry name" value="FN3_sf"/>
</dbReference>
<dbReference type="PROSITE" id="PS50914">
    <property type="entry name" value="BON"/>
    <property type="match status" value="1"/>
</dbReference>
<dbReference type="AlphaFoldDB" id="A0AAU9EIR6"/>
<evidence type="ECO:0000259" key="1">
    <source>
        <dbReference type="PROSITE" id="PS50914"/>
    </source>
</evidence>
<dbReference type="InterPro" id="IPR003961">
    <property type="entry name" value="FN3_dom"/>
</dbReference>
<dbReference type="RefSeq" id="WP_338605609.1">
    <property type="nucleotide sequence ID" value="NZ_AP028679.1"/>
</dbReference>
<proteinExistence type="predicted"/>
<dbReference type="Gene3D" id="3.30.1340.30">
    <property type="match status" value="1"/>
</dbReference>
<dbReference type="SUPFAM" id="SSF49265">
    <property type="entry name" value="Fibronectin type III"/>
    <property type="match status" value="1"/>
</dbReference>
<dbReference type="Gene3D" id="2.60.40.10">
    <property type="entry name" value="Immunoglobulins"/>
    <property type="match status" value="1"/>
</dbReference>
<dbReference type="InterPro" id="IPR007055">
    <property type="entry name" value="BON_dom"/>
</dbReference>
<evidence type="ECO:0000313" key="3">
    <source>
        <dbReference type="Proteomes" id="UP001366166"/>
    </source>
</evidence>
<organism evidence="2 3">
    <name type="scientific">Desulfoferula mesophila</name>
    <dbReference type="NCBI Taxonomy" id="3058419"/>
    <lineage>
        <taxon>Bacteria</taxon>
        <taxon>Pseudomonadati</taxon>
        <taxon>Thermodesulfobacteriota</taxon>
        <taxon>Desulfarculia</taxon>
        <taxon>Desulfarculales</taxon>
        <taxon>Desulfarculaceae</taxon>
        <taxon>Desulfoferula</taxon>
    </lineage>
</organism>
<keyword evidence="3" id="KW-1185">Reference proteome</keyword>
<dbReference type="InterPro" id="IPR013783">
    <property type="entry name" value="Ig-like_fold"/>
</dbReference>
<dbReference type="Pfam" id="PF04972">
    <property type="entry name" value="BON"/>
    <property type="match status" value="1"/>
</dbReference>
<protein>
    <recommendedName>
        <fullName evidence="1">BON domain-containing protein</fullName>
    </recommendedName>
</protein>
<reference evidence="3" key="1">
    <citation type="journal article" date="2023" name="Arch. Microbiol.">
        <title>Desulfoferula mesophilus gen. nov. sp. nov., a mesophilic sulfate-reducing bacterium isolated from a brackish lake sediment.</title>
        <authorList>
            <person name="Watanabe T."/>
            <person name="Yabe T."/>
            <person name="Tsuji J.M."/>
            <person name="Fukui M."/>
        </authorList>
    </citation>
    <scope>NUCLEOTIDE SEQUENCE [LARGE SCALE GENOMIC DNA]</scope>
    <source>
        <strain evidence="3">12FAK</strain>
    </source>
</reference>
<dbReference type="Proteomes" id="UP001366166">
    <property type="component" value="Chromosome"/>
</dbReference>
<name>A0AAU9EIR6_9BACT</name>